<evidence type="ECO:0000256" key="1">
    <source>
        <dbReference type="ARBA" id="ARBA00009884"/>
    </source>
</evidence>
<dbReference type="InterPro" id="IPR027482">
    <property type="entry name" value="Sec1-like_dom2"/>
</dbReference>
<dbReference type="GO" id="GO:0016192">
    <property type="term" value="P:vesicle-mediated transport"/>
    <property type="evidence" value="ECO:0007669"/>
    <property type="project" value="InterPro"/>
</dbReference>
<dbReference type="Proteomes" id="UP000235145">
    <property type="component" value="Unassembled WGS sequence"/>
</dbReference>
<name>A0A9R1VGR6_LACSA</name>
<organism evidence="2 3">
    <name type="scientific">Lactuca sativa</name>
    <name type="common">Garden lettuce</name>
    <dbReference type="NCBI Taxonomy" id="4236"/>
    <lineage>
        <taxon>Eukaryota</taxon>
        <taxon>Viridiplantae</taxon>
        <taxon>Streptophyta</taxon>
        <taxon>Embryophyta</taxon>
        <taxon>Tracheophyta</taxon>
        <taxon>Spermatophyta</taxon>
        <taxon>Magnoliopsida</taxon>
        <taxon>eudicotyledons</taxon>
        <taxon>Gunneridae</taxon>
        <taxon>Pentapetalae</taxon>
        <taxon>asterids</taxon>
        <taxon>campanulids</taxon>
        <taxon>Asterales</taxon>
        <taxon>Asteraceae</taxon>
        <taxon>Cichorioideae</taxon>
        <taxon>Cichorieae</taxon>
        <taxon>Lactucinae</taxon>
        <taxon>Lactuca</taxon>
    </lineage>
</organism>
<proteinExistence type="inferred from homology"/>
<comment type="caution">
    <text evidence="2">The sequence shown here is derived from an EMBL/GenBank/DDBJ whole genome shotgun (WGS) entry which is preliminary data.</text>
</comment>
<dbReference type="EMBL" id="NBSK02000005">
    <property type="protein sequence ID" value="KAJ0205828.1"/>
    <property type="molecule type" value="Genomic_DNA"/>
</dbReference>
<gene>
    <name evidence="2" type="ORF">LSAT_V11C500297670</name>
</gene>
<evidence type="ECO:0000313" key="3">
    <source>
        <dbReference type="Proteomes" id="UP000235145"/>
    </source>
</evidence>
<evidence type="ECO:0000313" key="2">
    <source>
        <dbReference type="EMBL" id="KAJ0205828.1"/>
    </source>
</evidence>
<dbReference type="InterPro" id="IPR001619">
    <property type="entry name" value="Sec1-like"/>
</dbReference>
<reference evidence="2 3" key="1">
    <citation type="journal article" date="2017" name="Nat. Commun.">
        <title>Genome assembly with in vitro proximity ligation data and whole-genome triplication in lettuce.</title>
        <authorList>
            <person name="Reyes-Chin-Wo S."/>
            <person name="Wang Z."/>
            <person name="Yang X."/>
            <person name="Kozik A."/>
            <person name="Arikit S."/>
            <person name="Song C."/>
            <person name="Xia L."/>
            <person name="Froenicke L."/>
            <person name="Lavelle D.O."/>
            <person name="Truco M.J."/>
            <person name="Xia R."/>
            <person name="Zhu S."/>
            <person name="Xu C."/>
            <person name="Xu H."/>
            <person name="Xu X."/>
            <person name="Cox K."/>
            <person name="Korf I."/>
            <person name="Meyers B.C."/>
            <person name="Michelmore R.W."/>
        </authorList>
    </citation>
    <scope>NUCLEOTIDE SEQUENCE [LARGE SCALE GENOMIC DNA]</scope>
    <source>
        <strain evidence="3">cv. Salinas</strain>
        <tissue evidence="2">Seedlings</tissue>
    </source>
</reference>
<accession>A0A9R1VGR6</accession>
<dbReference type="Pfam" id="PF00995">
    <property type="entry name" value="Sec1"/>
    <property type="match status" value="1"/>
</dbReference>
<comment type="similarity">
    <text evidence="1">Belongs to the STXBP/unc-18/SEC1 family.</text>
</comment>
<sequence>METDCLLRRLQIYFYEFLINSHGITGLLLKAKKIAASPSTTLSQKASKLMYRQESGLFDFRRTKIPPLLLVIDRSDDLVTPLLNKWTYQAMVHKLIGIKDNKVDLGNAGKFLKDQQLCFHLSISQL</sequence>
<dbReference type="Gene3D" id="3.40.50.1910">
    <property type="match status" value="1"/>
</dbReference>
<keyword evidence="3" id="KW-1185">Reference proteome</keyword>
<dbReference type="PANTHER" id="PTHR11679">
    <property type="entry name" value="VESICLE PROTEIN SORTING-ASSOCIATED"/>
    <property type="match status" value="1"/>
</dbReference>
<dbReference type="AlphaFoldDB" id="A0A9R1VGR6"/>
<protein>
    <submittedName>
        <fullName evidence="2">Uncharacterized protein</fullName>
    </submittedName>
</protein>
<dbReference type="InterPro" id="IPR036045">
    <property type="entry name" value="Sec1-like_sf"/>
</dbReference>
<dbReference type="SUPFAM" id="SSF56815">
    <property type="entry name" value="Sec1/munc18-like (SM) proteins"/>
    <property type="match status" value="1"/>
</dbReference>